<evidence type="ECO:0000256" key="1">
    <source>
        <dbReference type="SAM" id="MobiDB-lite"/>
    </source>
</evidence>
<feature type="compositionally biased region" description="Polar residues" evidence="1">
    <location>
        <begin position="157"/>
        <end position="174"/>
    </location>
</feature>
<keyword evidence="3" id="KW-1185">Reference proteome</keyword>
<sequence length="283" mass="32589">MQQSLRSSRTKVSSHFIHDRSLSVCLLPSGTPRTIQPFNRMEDIKNANLVLRRTFVYERKFGADLQKYCETYGKSHSLFGYSLGFRYGRRIQIICSEKEKTVSLLRLHHGHNEDDALYQLAWNGYQDIQGTLQQVVNGFDSLPCSIPGYLIQETPKNTLISTPPLSPTRRSNQQKMKDEEDYKFPPIRKTAKVTLLSKQIPGLQTPPITHGSTSNVTANQHTRQTNTTVPPPLKLKVTEHYRVHVDAIKKAHPTLRFKTTGEFIKLYTNDFEQYREVMHAQHH</sequence>
<dbReference type="Proteomes" id="UP000887116">
    <property type="component" value="Unassembled WGS sequence"/>
</dbReference>
<proteinExistence type="predicted"/>
<accession>A0A8X6F6W7</accession>
<protein>
    <submittedName>
        <fullName evidence="2">Uncharacterized protein</fullName>
    </submittedName>
</protein>
<organism evidence="2 3">
    <name type="scientific">Trichonephila clavata</name>
    <name type="common">Joro spider</name>
    <name type="synonym">Nephila clavata</name>
    <dbReference type="NCBI Taxonomy" id="2740835"/>
    <lineage>
        <taxon>Eukaryota</taxon>
        <taxon>Metazoa</taxon>
        <taxon>Ecdysozoa</taxon>
        <taxon>Arthropoda</taxon>
        <taxon>Chelicerata</taxon>
        <taxon>Arachnida</taxon>
        <taxon>Araneae</taxon>
        <taxon>Araneomorphae</taxon>
        <taxon>Entelegynae</taxon>
        <taxon>Araneoidea</taxon>
        <taxon>Nephilidae</taxon>
        <taxon>Trichonephila</taxon>
    </lineage>
</organism>
<evidence type="ECO:0000313" key="3">
    <source>
        <dbReference type="Proteomes" id="UP000887116"/>
    </source>
</evidence>
<feature type="region of interest" description="Disordered" evidence="1">
    <location>
        <begin position="157"/>
        <end position="179"/>
    </location>
</feature>
<feature type="compositionally biased region" description="Polar residues" evidence="1">
    <location>
        <begin position="206"/>
        <end position="228"/>
    </location>
</feature>
<feature type="region of interest" description="Disordered" evidence="1">
    <location>
        <begin position="202"/>
        <end position="231"/>
    </location>
</feature>
<reference evidence="2" key="1">
    <citation type="submission" date="2020-07" db="EMBL/GenBank/DDBJ databases">
        <title>Multicomponent nature underlies the extraordinary mechanical properties of spider dragline silk.</title>
        <authorList>
            <person name="Kono N."/>
            <person name="Nakamura H."/>
            <person name="Mori M."/>
            <person name="Yoshida Y."/>
            <person name="Ohtoshi R."/>
            <person name="Malay A.D."/>
            <person name="Moran D.A.P."/>
            <person name="Tomita M."/>
            <person name="Numata K."/>
            <person name="Arakawa K."/>
        </authorList>
    </citation>
    <scope>NUCLEOTIDE SEQUENCE</scope>
</reference>
<dbReference type="EMBL" id="BMAO01031064">
    <property type="protein sequence ID" value="GFQ72052.1"/>
    <property type="molecule type" value="Genomic_DNA"/>
</dbReference>
<gene>
    <name evidence="2" type="ORF">TNCT_450221</name>
</gene>
<evidence type="ECO:0000313" key="2">
    <source>
        <dbReference type="EMBL" id="GFQ72052.1"/>
    </source>
</evidence>
<name>A0A8X6F6W7_TRICU</name>
<dbReference type="AlphaFoldDB" id="A0A8X6F6W7"/>
<comment type="caution">
    <text evidence="2">The sequence shown here is derived from an EMBL/GenBank/DDBJ whole genome shotgun (WGS) entry which is preliminary data.</text>
</comment>